<name>A0A1R3KJD4_9ROSI</name>
<dbReference type="EMBL" id="AWUE01013352">
    <property type="protein sequence ID" value="OMP07205.1"/>
    <property type="molecule type" value="Genomic_DNA"/>
</dbReference>
<comment type="caution">
    <text evidence="1">The sequence shown here is derived from an EMBL/GenBank/DDBJ whole genome shotgun (WGS) entry which is preliminary data.</text>
</comment>
<organism evidence="1 2">
    <name type="scientific">Corchorus olitorius</name>
    <dbReference type="NCBI Taxonomy" id="93759"/>
    <lineage>
        <taxon>Eukaryota</taxon>
        <taxon>Viridiplantae</taxon>
        <taxon>Streptophyta</taxon>
        <taxon>Embryophyta</taxon>
        <taxon>Tracheophyta</taxon>
        <taxon>Spermatophyta</taxon>
        <taxon>Magnoliopsida</taxon>
        <taxon>eudicotyledons</taxon>
        <taxon>Gunneridae</taxon>
        <taxon>Pentapetalae</taxon>
        <taxon>rosids</taxon>
        <taxon>malvids</taxon>
        <taxon>Malvales</taxon>
        <taxon>Malvaceae</taxon>
        <taxon>Grewioideae</taxon>
        <taxon>Apeibeae</taxon>
        <taxon>Corchorus</taxon>
    </lineage>
</organism>
<accession>A0A1R3KJD4</accession>
<proteinExistence type="predicted"/>
<sequence length="70" mass="8056">MDRPATFGRVWTDDETIVLVEMMLGIGDAGERWEDNKDMLVDMIELSLPGLGITQPQVEARIKCLRREYM</sequence>
<gene>
    <name evidence="1" type="ORF">COLO4_07545</name>
</gene>
<dbReference type="Proteomes" id="UP000187203">
    <property type="component" value="Unassembled WGS sequence"/>
</dbReference>
<keyword evidence="2" id="KW-1185">Reference proteome</keyword>
<evidence type="ECO:0000313" key="2">
    <source>
        <dbReference type="Proteomes" id="UP000187203"/>
    </source>
</evidence>
<evidence type="ECO:0000313" key="1">
    <source>
        <dbReference type="EMBL" id="OMP07205.1"/>
    </source>
</evidence>
<protein>
    <submittedName>
        <fullName evidence="1">Amino acid permease 2-like protein</fullName>
    </submittedName>
</protein>
<dbReference type="AlphaFoldDB" id="A0A1R3KJD4"/>
<reference evidence="2" key="1">
    <citation type="submission" date="2013-09" db="EMBL/GenBank/DDBJ databases">
        <title>Corchorus olitorius genome sequencing.</title>
        <authorList>
            <person name="Alam M."/>
            <person name="Haque M.S."/>
            <person name="Islam M.S."/>
            <person name="Emdad E.M."/>
            <person name="Islam M.M."/>
            <person name="Ahmed B."/>
            <person name="Halim A."/>
            <person name="Hossen Q.M.M."/>
            <person name="Hossain M.Z."/>
            <person name="Ahmed R."/>
            <person name="Khan M.M."/>
            <person name="Islam R."/>
            <person name="Rashid M.M."/>
            <person name="Khan S.A."/>
            <person name="Rahman M.S."/>
            <person name="Alam M."/>
            <person name="Yahiya A.S."/>
            <person name="Khan M.S."/>
            <person name="Azam M.S."/>
            <person name="Haque T."/>
            <person name="Lashkar M.Z.H."/>
            <person name="Akhand A.I."/>
            <person name="Morshed G."/>
            <person name="Roy S."/>
            <person name="Uddin K.S."/>
            <person name="Rabeya T."/>
            <person name="Hossain A.S."/>
            <person name="Chowdhury A."/>
            <person name="Snigdha A.R."/>
            <person name="Mortoza M.S."/>
            <person name="Matin S.A."/>
            <person name="Hoque S.M.E."/>
            <person name="Islam M.K."/>
            <person name="Roy D.K."/>
            <person name="Haider R."/>
            <person name="Moosa M.M."/>
            <person name="Elias S.M."/>
            <person name="Hasan A.M."/>
            <person name="Jahan S."/>
            <person name="Shafiuddin M."/>
            <person name="Mahmood N."/>
            <person name="Shommy N.S."/>
        </authorList>
    </citation>
    <scope>NUCLEOTIDE SEQUENCE [LARGE SCALE GENOMIC DNA]</scope>
    <source>
        <strain evidence="2">cv. O-4</strain>
    </source>
</reference>